<name>A0ABP1RQ24_9HEXA</name>
<reference evidence="2 3" key="1">
    <citation type="submission" date="2024-08" db="EMBL/GenBank/DDBJ databases">
        <authorList>
            <person name="Cucini C."/>
            <person name="Frati F."/>
        </authorList>
    </citation>
    <scope>NUCLEOTIDE SEQUENCE [LARGE SCALE GENOMIC DNA]</scope>
</reference>
<evidence type="ECO:0000313" key="3">
    <source>
        <dbReference type="Proteomes" id="UP001642540"/>
    </source>
</evidence>
<feature type="transmembrane region" description="Helical" evidence="1">
    <location>
        <begin position="166"/>
        <end position="190"/>
    </location>
</feature>
<keyword evidence="1" id="KW-0472">Membrane</keyword>
<feature type="transmembrane region" description="Helical" evidence="1">
    <location>
        <begin position="368"/>
        <end position="393"/>
    </location>
</feature>
<sequence length="475" mass="54454">MEHAGTLRKRRTKNLAKVTGLSTVQYSKAADTFDEKSVFSSPNTTSVHQTPTAATDSVTKLRMSALFQESNLTKKLRVTRNPTFHIENEENKIENEVSDHYDAEKATNVEIRGAADRPYFLDKQTITRLRQILLLGMFSGTFPWQWNATKHRVDKLSPGWEKAWKIFWVIVFIHTSVLTLFQCDFVINSIPKGPNATYRKYFMDGYADGGRSVINLSIPSNMFQVFVSGLSFLTMPFQPWFLFSYIYPKPWYWLIPGAIENFVVTGQAITSYILYQWLIVSHTNSMEFWLRESHRNYDSGYTIDALRHPKTAVETYRILQIVCARFNDCMGPLSILLMKLHIVAVLIICGFVCIRSFNHFFIDEFPVILTYPVGIIDCAIAGFCTLSMAATVYDLACGFVNSWGETRHKSLRRTLMSCPTLKITVARFYFITRTLMSCPTLKITVARFYFITVSTTVTFFYGVTGYIIDCIITFP</sequence>
<feature type="transmembrane region" description="Helical" evidence="1">
    <location>
        <begin position="340"/>
        <end position="362"/>
    </location>
</feature>
<accession>A0ABP1RQ24</accession>
<dbReference type="EMBL" id="CAXLJM020000094">
    <property type="protein sequence ID" value="CAL8132914.1"/>
    <property type="molecule type" value="Genomic_DNA"/>
</dbReference>
<keyword evidence="1" id="KW-1133">Transmembrane helix</keyword>
<keyword evidence="3" id="KW-1185">Reference proteome</keyword>
<dbReference type="Proteomes" id="UP001642540">
    <property type="component" value="Unassembled WGS sequence"/>
</dbReference>
<organism evidence="2 3">
    <name type="scientific">Orchesella dallaii</name>
    <dbReference type="NCBI Taxonomy" id="48710"/>
    <lineage>
        <taxon>Eukaryota</taxon>
        <taxon>Metazoa</taxon>
        <taxon>Ecdysozoa</taxon>
        <taxon>Arthropoda</taxon>
        <taxon>Hexapoda</taxon>
        <taxon>Collembola</taxon>
        <taxon>Entomobryomorpha</taxon>
        <taxon>Entomobryoidea</taxon>
        <taxon>Orchesellidae</taxon>
        <taxon>Orchesellinae</taxon>
        <taxon>Orchesella</taxon>
    </lineage>
</organism>
<feature type="transmembrane region" description="Helical" evidence="1">
    <location>
        <begin position="225"/>
        <end position="247"/>
    </location>
</feature>
<evidence type="ECO:0000313" key="2">
    <source>
        <dbReference type="EMBL" id="CAL8132914.1"/>
    </source>
</evidence>
<protein>
    <recommendedName>
        <fullName evidence="4">Odorant receptor</fullName>
    </recommendedName>
</protein>
<comment type="caution">
    <text evidence="2">The sequence shown here is derived from an EMBL/GenBank/DDBJ whole genome shotgun (WGS) entry which is preliminary data.</text>
</comment>
<feature type="transmembrane region" description="Helical" evidence="1">
    <location>
        <begin position="253"/>
        <end position="275"/>
    </location>
</feature>
<feature type="transmembrane region" description="Helical" evidence="1">
    <location>
        <begin position="129"/>
        <end position="146"/>
    </location>
</feature>
<gene>
    <name evidence="2" type="ORF">ODALV1_LOCUS24826</name>
</gene>
<feature type="transmembrane region" description="Helical" evidence="1">
    <location>
        <begin position="448"/>
        <end position="468"/>
    </location>
</feature>
<keyword evidence="1" id="KW-0812">Transmembrane</keyword>
<proteinExistence type="predicted"/>
<evidence type="ECO:0000256" key="1">
    <source>
        <dbReference type="SAM" id="Phobius"/>
    </source>
</evidence>
<evidence type="ECO:0008006" key="4">
    <source>
        <dbReference type="Google" id="ProtNLM"/>
    </source>
</evidence>